<keyword evidence="2 5" id="KW-0732">Signal</keyword>
<evidence type="ECO:0000313" key="6">
    <source>
        <dbReference type="EMBL" id="KAJ4965507.1"/>
    </source>
</evidence>
<dbReference type="Pfam" id="PF13855">
    <property type="entry name" value="LRR_8"/>
    <property type="match status" value="1"/>
</dbReference>
<organism evidence="6 7">
    <name type="scientific">Protea cynaroides</name>
    <dbReference type="NCBI Taxonomy" id="273540"/>
    <lineage>
        <taxon>Eukaryota</taxon>
        <taxon>Viridiplantae</taxon>
        <taxon>Streptophyta</taxon>
        <taxon>Embryophyta</taxon>
        <taxon>Tracheophyta</taxon>
        <taxon>Spermatophyta</taxon>
        <taxon>Magnoliopsida</taxon>
        <taxon>Proteales</taxon>
        <taxon>Proteaceae</taxon>
        <taxon>Protea</taxon>
    </lineage>
</organism>
<dbReference type="SUPFAM" id="SSF52058">
    <property type="entry name" value="L domain-like"/>
    <property type="match status" value="1"/>
</dbReference>
<name>A0A9Q0K7W5_9MAGN</name>
<accession>A0A9Q0K7W5</accession>
<proteinExistence type="predicted"/>
<comment type="subcellular location">
    <subcellularLocation>
        <location evidence="1">Membrane</location>
    </subcellularLocation>
</comment>
<dbReference type="InterPro" id="IPR053213">
    <property type="entry name" value="RLP29"/>
</dbReference>
<comment type="caution">
    <text evidence="6">The sequence shown here is derived from an EMBL/GenBank/DDBJ whole genome shotgun (WGS) entry which is preliminary data.</text>
</comment>
<dbReference type="GO" id="GO:0016020">
    <property type="term" value="C:membrane"/>
    <property type="evidence" value="ECO:0007669"/>
    <property type="project" value="UniProtKB-SubCell"/>
</dbReference>
<dbReference type="InterPro" id="IPR001611">
    <property type="entry name" value="Leu-rich_rpt"/>
</dbReference>
<reference evidence="6" key="1">
    <citation type="journal article" date="2023" name="Plant J.">
        <title>The genome of the king protea, Protea cynaroides.</title>
        <authorList>
            <person name="Chang J."/>
            <person name="Duong T.A."/>
            <person name="Schoeman C."/>
            <person name="Ma X."/>
            <person name="Roodt D."/>
            <person name="Barker N."/>
            <person name="Li Z."/>
            <person name="Van de Peer Y."/>
            <person name="Mizrachi E."/>
        </authorList>
    </citation>
    <scope>NUCLEOTIDE SEQUENCE</scope>
    <source>
        <tissue evidence="6">Young leaves</tissue>
    </source>
</reference>
<feature type="signal peptide" evidence="5">
    <location>
        <begin position="1"/>
        <end position="22"/>
    </location>
</feature>
<dbReference type="PRINTS" id="PR00019">
    <property type="entry name" value="LEURICHRPT"/>
</dbReference>
<dbReference type="AlphaFoldDB" id="A0A9Q0K7W5"/>
<evidence type="ECO:0008006" key="8">
    <source>
        <dbReference type="Google" id="ProtNLM"/>
    </source>
</evidence>
<evidence type="ECO:0000256" key="4">
    <source>
        <dbReference type="ARBA" id="ARBA00023136"/>
    </source>
</evidence>
<dbReference type="Pfam" id="PF00560">
    <property type="entry name" value="LRR_1"/>
    <property type="match status" value="3"/>
</dbReference>
<dbReference type="Gene3D" id="3.80.10.10">
    <property type="entry name" value="Ribonuclease Inhibitor"/>
    <property type="match status" value="2"/>
</dbReference>
<dbReference type="OrthoDB" id="676979at2759"/>
<feature type="chain" id="PRO_5040247606" description="Leucine-rich repeat-containing N-terminal plant-type domain-containing protein" evidence="5">
    <location>
        <begin position="23"/>
        <end position="391"/>
    </location>
</feature>
<dbReference type="InterPro" id="IPR032675">
    <property type="entry name" value="LRR_dom_sf"/>
</dbReference>
<keyword evidence="4" id="KW-0472">Membrane</keyword>
<keyword evidence="7" id="KW-1185">Reference proteome</keyword>
<keyword evidence="3" id="KW-0677">Repeat</keyword>
<evidence type="ECO:0000313" key="7">
    <source>
        <dbReference type="Proteomes" id="UP001141806"/>
    </source>
</evidence>
<dbReference type="EMBL" id="JAMYWD010000007">
    <property type="protein sequence ID" value="KAJ4965507.1"/>
    <property type="molecule type" value="Genomic_DNA"/>
</dbReference>
<dbReference type="PANTHER" id="PTHR48009:SF9">
    <property type="entry name" value="LRR RECEPTOR-LIKE SERINE_THREONINE-PROTEIN KINASE GSO1"/>
    <property type="match status" value="1"/>
</dbReference>
<dbReference type="FunFam" id="3.80.10.10:FF:000400">
    <property type="entry name" value="Nuclear pore complex protein NUP107"/>
    <property type="match status" value="1"/>
</dbReference>
<dbReference type="Proteomes" id="UP001141806">
    <property type="component" value="Unassembled WGS sequence"/>
</dbReference>
<evidence type="ECO:0000256" key="3">
    <source>
        <dbReference type="ARBA" id="ARBA00022737"/>
    </source>
</evidence>
<sequence length="391" mass="42039">MSILFLLLFLSSLLSSHPEVQAATLGSDIYALKAFKTSIKPNSIPPWSCLGSWNFSIDPCSLPRRTSFICGISCSPDSTRVTSLVLDPAGYSGTLTPLLSHLTQLIQLDLSDNSFYGPVPSSLSSLGNLKILSLRSNAFSGNIPPSLTNLAFLQSLDISNNVLTGPLPVTMNSLSSLTTMDLSFNKLTGSLPRLPPNLVELALKANSLSGLLSQSSFQGLTQLEVVELGANRFTGAVQGWFFQLPSLQQVDLANNSFTAVEIQKPRNANNSELVAVDLGFNRIEGYLPLNLASFPLLASLSLRYNRFRGPIPWDYYKKVNDNSLRRLFLDGNFLNGKPPAGFFSGGSGSSVAGSFGDNCLESCPASSQLCLSLQKPTSVCRQAYGGRIPLV</sequence>
<protein>
    <recommendedName>
        <fullName evidence="8">Leucine-rich repeat-containing N-terminal plant-type domain-containing protein</fullName>
    </recommendedName>
</protein>
<evidence type="ECO:0000256" key="1">
    <source>
        <dbReference type="ARBA" id="ARBA00004370"/>
    </source>
</evidence>
<evidence type="ECO:0000256" key="5">
    <source>
        <dbReference type="SAM" id="SignalP"/>
    </source>
</evidence>
<dbReference type="PANTHER" id="PTHR48009">
    <property type="entry name" value="LEUCINE-RICH REPEAT (LRR) FAMILY PROTEIN"/>
    <property type="match status" value="1"/>
</dbReference>
<evidence type="ECO:0000256" key="2">
    <source>
        <dbReference type="ARBA" id="ARBA00022729"/>
    </source>
</evidence>
<gene>
    <name evidence="6" type="ORF">NE237_017356</name>
</gene>